<proteinExistence type="predicted"/>
<dbReference type="Proteomes" id="UP000264313">
    <property type="component" value="Unassembled WGS sequence"/>
</dbReference>
<comment type="caution">
    <text evidence="2">The sequence shown here is derived from an EMBL/GenBank/DDBJ whole genome shotgun (WGS) entry which is preliminary data.</text>
</comment>
<dbReference type="STRING" id="1132855.GCA_000384255_02335"/>
<feature type="transmembrane region" description="Helical" evidence="1">
    <location>
        <begin position="20"/>
        <end position="41"/>
    </location>
</feature>
<keyword evidence="1" id="KW-1133">Transmembrane helix</keyword>
<dbReference type="EMBL" id="DNAA01000100">
    <property type="protein sequence ID" value="HBA08821.1"/>
    <property type="molecule type" value="Genomic_DNA"/>
</dbReference>
<name>A0A351R9V0_9PROT</name>
<evidence type="ECO:0008006" key="4">
    <source>
        <dbReference type="Google" id="ProtNLM"/>
    </source>
</evidence>
<reference evidence="2 3" key="1">
    <citation type="journal article" date="2018" name="Nat. Biotechnol.">
        <title>A standardized bacterial taxonomy based on genome phylogeny substantially revises the tree of life.</title>
        <authorList>
            <person name="Parks D.H."/>
            <person name="Chuvochina M."/>
            <person name="Waite D.W."/>
            <person name="Rinke C."/>
            <person name="Skarshewski A."/>
            <person name="Chaumeil P.A."/>
            <person name="Hugenholtz P."/>
        </authorList>
    </citation>
    <scope>NUCLEOTIDE SEQUENCE [LARGE SCALE GENOMIC DNA]</scope>
    <source>
        <strain evidence="2">UBA9958</strain>
    </source>
</reference>
<evidence type="ECO:0000256" key="1">
    <source>
        <dbReference type="SAM" id="Phobius"/>
    </source>
</evidence>
<keyword evidence="1" id="KW-0472">Membrane</keyword>
<sequence length="88" mass="9465">MSTKQSNNQKPKWWKSGYAWLVFGGPAIVVVASLTTVYIAVNGQDPLLTRDENAGTSTKALTAAERNALEPAIRARNHAATGVNNPEQ</sequence>
<dbReference type="AlphaFoldDB" id="A0A351R9V0"/>
<evidence type="ECO:0000313" key="3">
    <source>
        <dbReference type="Proteomes" id="UP000264313"/>
    </source>
</evidence>
<organism evidence="2 3">
    <name type="scientific">Methylotenera mobilis</name>
    <dbReference type="NCBI Taxonomy" id="359408"/>
    <lineage>
        <taxon>Bacteria</taxon>
        <taxon>Pseudomonadati</taxon>
        <taxon>Pseudomonadota</taxon>
        <taxon>Betaproteobacteria</taxon>
        <taxon>Nitrosomonadales</taxon>
        <taxon>Methylophilaceae</taxon>
        <taxon>Methylotenera</taxon>
    </lineage>
</organism>
<gene>
    <name evidence="2" type="ORF">DCW48_04075</name>
</gene>
<accession>A0A351R9V0</accession>
<keyword evidence="1" id="KW-0812">Transmembrane</keyword>
<evidence type="ECO:0000313" key="2">
    <source>
        <dbReference type="EMBL" id="HBA08821.1"/>
    </source>
</evidence>
<protein>
    <recommendedName>
        <fullName evidence="4">Nitrogen fixation protein FixH</fullName>
    </recommendedName>
</protein>